<organism evidence="5 6">
    <name type="scientific">Candida boidinii</name>
    <name type="common">Yeast</name>
    <dbReference type="NCBI Taxonomy" id="5477"/>
    <lineage>
        <taxon>Eukaryota</taxon>
        <taxon>Fungi</taxon>
        <taxon>Dikarya</taxon>
        <taxon>Ascomycota</taxon>
        <taxon>Saccharomycotina</taxon>
        <taxon>Pichiomycetes</taxon>
        <taxon>Pichiales</taxon>
        <taxon>Pichiaceae</taxon>
        <taxon>Ogataea</taxon>
        <taxon>Ogataea/Candida clade</taxon>
    </lineage>
</organism>
<keyword evidence="3" id="KW-0812">Transmembrane</keyword>
<keyword evidence="3" id="KW-1133">Transmembrane helix</keyword>
<evidence type="ECO:0000256" key="2">
    <source>
        <dbReference type="SAM" id="MobiDB-lite"/>
    </source>
</evidence>
<feature type="domain" description="CCAAT-binding factor" evidence="4">
    <location>
        <begin position="451"/>
        <end position="550"/>
    </location>
</feature>
<evidence type="ECO:0000256" key="3">
    <source>
        <dbReference type="SAM" id="Phobius"/>
    </source>
</evidence>
<sequence>MEEETKEEIKEEIKEKPAPIQKPKPEVVEAKKKDNDKKEESNSTKETSTQSTKKDRLTDLSNVITDKLLVPARNDWFNINLNLTQKTGDIMNQQQISTLFEKAKEIVEQENKLYYEEFSKSSSQKSFLSNVLTNGTLSDKVSALTLLVQEAPLHNLKSLDQLFSMCEKKSRTAALQCITAVVDLLVNGLLPGDRKLRYFNKQPLTSTLSNKQLAIFYFEDYLKKLYFKFIGILEKLSHDSIVHVRTKIVGFLFELLRSKPEQEANLLRLGVNKIGDTDSKVSSKTSYQILLLEQQHPAMKKIVVEAVVDILFRRNNDYHSTYYSIITLNQTILTKREEDLANKLVDVYFALFEKLLIQTDKDNTTTLKETKTNISNGRRKRNMKKGKNGGVSVKEEREEKEILDEKNSKLFAGILTGLNRAFPFSNLPSSVFDSHLNTLYKITHSTNFNTSVQALLLIYNITVQHSTVAANRDRFYKTLYESLLDPRLLTSSKQGIYLNLLFKSVKNDTEKERVLAFVKRIVQISLGWLNIETFSLIHLWMIFLIKKMIQIVRMKTKLKNLKLKLQKKVIVKIKVFMILKREIQDLLMLKRLHYGKFYNF</sequence>
<name>A0A9W6T572_CANBO</name>
<evidence type="ECO:0000313" key="6">
    <source>
        <dbReference type="Proteomes" id="UP001165120"/>
    </source>
</evidence>
<protein>
    <submittedName>
        <fullName evidence="5">Unnamed protein product</fullName>
    </submittedName>
</protein>
<dbReference type="AlphaFoldDB" id="A0A9W6T572"/>
<dbReference type="InterPro" id="IPR040155">
    <property type="entry name" value="CEBPZ/Mak21-like"/>
</dbReference>
<evidence type="ECO:0000256" key="1">
    <source>
        <dbReference type="ARBA" id="ARBA00007797"/>
    </source>
</evidence>
<dbReference type="Proteomes" id="UP001165120">
    <property type="component" value="Unassembled WGS sequence"/>
</dbReference>
<reference evidence="5" key="1">
    <citation type="submission" date="2023-04" db="EMBL/GenBank/DDBJ databases">
        <title>Candida boidinii NBRC 10035.</title>
        <authorList>
            <person name="Ichikawa N."/>
            <person name="Sato H."/>
            <person name="Tonouchi N."/>
        </authorList>
    </citation>
    <scope>NUCLEOTIDE SEQUENCE</scope>
    <source>
        <strain evidence="5">NBRC 10035</strain>
    </source>
</reference>
<proteinExistence type="inferred from homology"/>
<evidence type="ECO:0000313" key="5">
    <source>
        <dbReference type="EMBL" id="GME77220.1"/>
    </source>
</evidence>
<dbReference type="PANTHER" id="PTHR12048">
    <property type="entry name" value="CCAAT-BINDING FACTOR-RELATED"/>
    <property type="match status" value="1"/>
</dbReference>
<keyword evidence="6" id="KW-1185">Reference proteome</keyword>
<keyword evidence="3" id="KW-0472">Membrane</keyword>
<dbReference type="EMBL" id="BSXN01002648">
    <property type="protein sequence ID" value="GME77220.1"/>
    <property type="molecule type" value="Genomic_DNA"/>
</dbReference>
<dbReference type="GO" id="GO:0005634">
    <property type="term" value="C:nucleus"/>
    <property type="evidence" value="ECO:0007669"/>
    <property type="project" value="TreeGrafter"/>
</dbReference>
<comment type="caution">
    <text evidence="5">The sequence shown here is derived from an EMBL/GenBank/DDBJ whole genome shotgun (WGS) entry which is preliminary data.</text>
</comment>
<dbReference type="InterPro" id="IPR005612">
    <property type="entry name" value="CCAAT-binding_factor"/>
</dbReference>
<dbReference type="InterPro" id="IPR016024">
    <property type="entry name" value="ARM-type_fold"/>
</dbReference>
<feature type="transmembrane region" description="Helical" evidence="3">
    <location>
        <begin position="526"/>
        <end position="545"/>
    </location>
</feature>
<dbReference type="SUPFAM" id="SSF48371">
    <property type="entry name" value="ARM repeat"/>
    <property type="match status" value="1"/>
</dbReference>
<feature type="region of interest" description="Disordered" evidence="2">
    <location>
        <begin position="1"/>
        <end position="55"/>
    </location>
</feature>
<gene>
    <name evidence="5" type="ORF">Cboi02_000546400</name>
</gene>
<accession>A0A9W6T572</accession>
<dbReference type="PANTHER" id="PTHR12048:SF0">
    <property type="entry name" value="CCAAT_ENHANCER-BINDING PROTEIN ZETA"/>
    <property type="match status" value="1"/>
</dbReference>
<feature type="compositionally biased region" description="Basic and acidic residues" evidence="2">
    <location>
        <begin position="7"/>
        <end position="43"/>
    </location>
</feature>
<dbReference type="Pfam" id="PF03914">
    <property type="entry name" value="CBF"/>
    <property type="match status" value="1"/>
</dbReference>
<comment type="similarity">
    <text evidence="1">Belongs to the CBF/MAK21 family.</text>
</comment>
<evidence type="ECO:0000259" key="4">
    <source>
        <dbReference type="Pfam" id="PF03914"/>
    </source>
</evidence>